<feature type="transmembrane region" description="Helical" evidence="1">
    <location>
        <begin position="49"/>
        <end position="68"/>
    </location>
</feature>
<sequence>MSSIPIYYDWNSTVSCPRCYYGSICQFTTLYYSISLESLLYTSLQSTKIFLILFIGIICNTVSIVTFCQKTTRELISGLYRLWIAIIGQLGTIILIIRLFIIFNKKNTGIINCFVLDYLIYVLSSLHYSLTACMAIEKIVVAYKHLSFDKEGSRHKAKIIIPILIIYHFLIAFYKLFQYQLRADLHSTHNYFLSTFEKIINIIHLILPIIFNLFSPIILIIILVKHKITLKPDVSLWSNFKEVLYTYRRNIISPYILVIFTIPYLIVAFYFNCITQSWQNQLYLSVYLIYLIPLMTSLFIFIFPSPKCREELYKMYHRLISYIYSRRY</sequence>
<keyword evidence="1" id="KW-0472">Membrane</keyword>
<evidence type="ECO:0000256" key="1">
    <source>
        <dbReference type="SAM" id="Phobius"/>
    </source>
</evidence>
<dbReference type="Proteomes" id="UP000663877">
    <property type="component" value="Unassembled WGS sequence"/>
</dbReference>
<keyword evidence="1" id="KW-1133">Transmembrane helix</keyword>
<gene>
    <name evidence="2" type="ORF">BJG266_LOCUS5538</name>
    <name evidence="3" type="ORF">QVE165_LOCUS6709</name>
</gene>
<accession>A0A813TB80</accession>
<protein>
    <submittedName>
        <fullName evidence="2">Uncharacterized protein</fullName>
    </submittedName>
</protein>
<dbReference type="EMBL" id="CAJNOM010000028">
    <property type="protein sequence ID" value="CAF0848581.1"/>
    <property type="molecule type" value="Genomic_DNA"/>
</dbReference>
<evidence type="ECO:0000313" key="3">
    <source>
        <dbReference type="EMBL" id="CAF0848581.1"/>
    </source>
</evidence>
<dbReference type="Proteomes" id="UP000663832">
    <property type="component" value="Unassembled WGS sequence"/>
</dbReference>
<comment type="caution">
    <text evidence="2">The sequence shown here is derived from an EMBL/GenBank/DDBJ whole genome shotgun (WGS) entry which is preliminary data.</text>
</comment>
<feature type="transmembrane region" description="Helical" evidence="1">
    <location>
        <begin position="157"/>
        <end position="179"/>
    </location>
</feature>
<feature type="transmembrane region" description="Helical" evidence="1">
    <location>
        <begin position="80"/>
        <end position="103"/>
    </location>
</feature>
<organism evidence="2 5">
    <name type="scientific">Adineta steineri</name>
    <dbReference type="NCBI Taxonomy" id="433720"/>
    <lineage>
        <taxon>Eukaryota</taxon>
        <taxon>Metazoa</taxon>
        <taxon>Spiralia</taxon>
        <taxon>Gnathifera</taxon>
        <taxon>Rotifera</taxon>
        <taxon>Eurotatoria</taxon>
        <taxon>Bdelloidea</taxon>
        <taxon>Adinetida</taxon>
        <taxon>Adinetidae</taxon>
        <taxon>Adineta</taxon>
    </lineage>
</organism>
<reference evidence="2" key="1">
    <citation type="submission" date="2021-02" db="EMBL/GenBank/DDBJ databases">
        <authorList>
            <person name="Nowell W R."/>
        </authorList>
    </citation>
    <scope>NUCLEOTIDE SEQUENCE</scope>
</reference>
<feature type="transmembrane region" description="Helical" evidence="1">
    <location>
        <begin position="109"/>
        <end position="136"/>
    </location>
</feature>
<feature type="transmembrane region" description="Helical" evidence="1">
    <location>
        <begin position="283"/>
        <end position="303"/>
    </location>
</feature>
<dbReference type="OrthoDB" id="10035205at2759"/>
<name>A0A813TB80_9BILA</name>
<keyword evidence="1" id="KW-0812">Transmembrane</keyword>
<evidence type="ECO:0000313" key="2">
    <source>
        <dbReference type="EMBL" id="CAF0807287.1"/>
    </source>
</evidence>
<keyword evidence="4" id="KW-1185">Reference proteome</keyword>
<dbReference type="AlphaFoldDB" id="A0A813TB80"/>
<evidence type="ECO:0000313" key="4">
    <source>
        <dbReference type="Proteomes" id="UP000663832"/>
    </source>
</evidence>
<evidence type="ECO:0000313" key="5">
    <source>
        <dbReference type="Proteomes" id="UP000663877"/>
    </source>
</evidence>
<feature type="transmembrane region" description="Helical" evidence="1">
    <location>
        <begin position="251"/>
        <end position="271"/>
    </location>
</feature>
<proteinExistence type="predicted"/>
<dbReference type="SUPFAM" id="SSF81321">
    <property type="entry name" value="Family A G protein-coupled receptor-like"/>
    <property type="match status" value="1"/>
</dbReference>
<dbReference type="EMBL" id="CAJNOI010000014">
    <property type="protein sequence ID" value="CAF0807287.1"/>
    <property type="molecule type" value="Genomic_DNA"/>
</dbReference>
<dbReference type="Gene3D" id="1.20.1070.10">
    <property type="entry name" value="Rhodopsin 7-helix transmembrane proteins"/>
    <property type="match status" value="1"/>
</dbReference>
<feature type="transmembrane region" description="Helical" evidence="1">
    <location>
        <begin position="199"/>
        <end position="224"/>
    </location>
</feature>